<evidence type="ECO:0008006" key="3">
    <source>
        <dbReference type="Google" id="ProtNLM"/>
    </source>
</evidence>
<accession>A0ABR9JVE8</accession>
<dbReference type="RefSeq" id="WP_192760765.1">
    <property type="nucleotide sequence ID" value="NZ_JADBDZ010000001.1"/>
</dbReference>
<proteinExistence type="predicted"/>
<dbReference type="Pfam" id="PF14078">
    <property type="entry name" value="DUF4259"/>
    <property type="match status" value="1"/>
</dbReference>
<gene>
    <name evidence="1" type="ORF">H4W34_004211</name>
</gene>
<dbReference type="Proteomes" id="UP000627838">
    <property type="component" value="Unassembled WGS sequence"/>
</dbReference>
<dbReference type="EMBL" id="JADBDZ010000001">
    <property type="protein sequence ID" value="MBE1534378.1"/>
    <property type="molecule type" value="Genomic_DNA"/>
</dbReference>
<dbReference type="InterPro" id="IPR025355">
    <property type="entry name" value="DUF4259"/>
</dbReference>
<reference evidence="1 2" key="1">
    <citation type="submission" date="2020-10" db="EMBL/GenBank/DDBJ databases">
        <title>Sequencing the genomes of 1000 actinobacteria strains.</title>
        <authorList>
            <person name="Klenk H.-P."/>
        </authorList>
    </citation>
    <scope>NUCLEOTIDE SEQUENCE [LARGE SCALE GENOMIC DNA]</scope>
    <source>
        <strain evidence="1 2">DSM 46744</strain>
    </source>
</reference>
<comment type="caution">
    <text evidence="1">The sequence shown here is derived from an EMBL/GenBank/DDBJ whole genome shotgun (WGS) entry which is preliminary data.</text>
</comment>
<sequence length="142" mass="15200">MGTWDAGPFDNDKAADFAGDLDDLVEDDRPFWIWAALEAALQGEDVNGSDGDVAIAAAAIVASQCPGGDPCDPIYGPETPIPQLPEDLRPLALQAIDRVLGPKSELPELWGTGDQAQEWHANVRRIRSVIGPEPPAVMEKES</sequence>
<evidence type="ECO:0000313" key="2">
    <source>
        <dbReference type="Proteomes" id="UP000627838"/>
    </source>
</evidence>
<keyword evidence="2" id="KW-1185">Reference proteome</keyword>
<protein>
    <recommendedName>
        <fullName evidence="3">DUF4259 domain-containing protein</fullName>
    </recommendedName>
</protein>
<name>A0ABR9JVE8_9ACTN</name>
<organism evidence="1 2">
    <name type="scientific">Actinomadura algeriensis</name>
    <dbReference type="NCBI Taxonomy" id="1679523"/>
    <lineage>
        <taxon>Bacteria</taxon>
        <taxon>Bacillati</taxon>
        <taxon>Actinomycetota</taxon>
        <taxon>Actinomycetes</taxon>
        <taxon>Streptosporangiales</taxon>
        <taxon>Thermomonosporaceae</taxon>
        <taxon>Actinomadura</taxon>
    </lineage>
</organism>
<evidence type="ECO:0000313" key="1">
    <source>
        <dbReference type="EMBL" id="MBE1534378.1"/>
    </source>
</evidence>